<dbReference type="PROSITE" id="PS50110">
    <property type="entry name" value="RESPONSE_REGULATORY"/>
    <property type="match status" value="1"/>
</dbReference>
<dbReference type="InterPro" id="IPR016032">
    <property type="entry name" value="Sig_transdc_resp-reg_C-effctor"/>
</dbReference>
<dbReference type="Pfam" id="PF00072">
    <property type="entry name" value="Response_reg"/>
    <property type="match status" value="1"/>
</dbReference>
<keyword evidence="2" id="KW-0238">DNA-binding</keyword>
<dbReference type="PANTHER" id="PTHR43214:SF43">
    <property type="entry name" value="TWO-COMPONENT RESPONSE REGULATOR"/>
    <property type="match status" value="1"/>
</dbReference>
<dbReference type="SUPFAM" id="SSF46894">
    <property type="entry name" value="C-terminal effector domain of the bipartite response regulators"/>
    <property type="match status" value="1"/>
</dbReference>
<feature type="domain" description="HTH luxR-type" evidence="4">
    <location>
        <begin position="142"/>
        <end position="207"/>
    </location>
</feature>
<evidence type="ECO:0000259" key="5">
    <source>
        <dbReference type="PROSITE" id="PS50110"/>
    </source>
</evidence>
<dbReference type="CDD" id="cd06170">
    <property type="entry name" value="LuxR_C_like"/>
    <property type="match status" value="1"/>
</dbReference>
<dbReference type="GO" id="GO:0006355">
    <property type="term" value="P:regulation of DNA-templated transcription"/>
    <property type="evidence" value="ECO:0007669"/>
    <property type="project" value="InterPro"/>
</dbReference>
<dbReference type="CDD" id="cd17535">
    <property type="entry name" value="REC_NarL-like"/>
    <property type="match status" value="1"/>
</dbReference>
<dbReference type="Gene3D" id="3.40.50.2300">
    <property type="match status" value="1"/>
</dbReference>
<proteinExistence type="predicted"/>
<dbReference type="AlphaFoldDB" id="A0A0H2M4F9"/>
<sequence>MIDILMVDDHTIFRSGLQRLLLDETDLRTTAEAGNGAEALELVRRRRFDVVLLDINMEGRNGLEVLASIRAAQPALPVLMLSMYAEEQYALVAIQAGARGYIAKDAEPAELVYAIRCVAAGGQYLSARAASQVSGQLGGRDDRPAHQRLTVREHQIMLMMLKGLSLTAIGNEMLISVKTVSTHRGNILDKLGVASTAELVLYAVRHGIIQ</sequence>
<dbReference type="SMART" id="SM00421">
    <property type="entry name" value="HTH_LUXR"/>
    <property type="match status" value="1"/>
</dbReference>
<dbReference type="SMART" id="SM00448">
    <property type="entry name" value="REC"/>
    <property type="match status" value="1"/>
</dbReference>
<dbReference type="PROSITE" id="PS50096">
    <property type="entry name" value="IQ"/>
    <property type="match status" value="1"/>
</dbReference>
<accession>A0A0H2M4F9</accession>
<evidence type="ECO:0000256" key="1">
    <source>
        <dbReference type="ARBA" id="ARBA00022553"/>
    </source>
</evidence>
<comment type="caution">
    <text evidence="6">The sequence shown here is derived from an EMBL/GenBank/DDBJ whole genome shotgun (WGS) entry which is preliminary data.</text>
</comment>
<dbReference type="InterPro" id="IPR011006">
    <property type="entry name" value="CheY-like_superfamily"/>
</dbReference>
<protein>
    <submittedName>
        <fullName evidence="6">Response regulator UvrY</fullName>
    </submittedName>
</protein>
<dbReference type="EMBL" id="JZWI01000015">
    <property type="protein sequence ID" value="KLN55697.1"/>
    <property type="molecule type" value="Genomic_DNA"/>
</dbReference>
<keyword evidence="1 3" id="KW-0597">Phosphoprotein</keyword>
<dbReference type="PATRIC" id="fig|34073.19.peg.3147"/>
<dbReference type="InterPro" id="IPR039420">
    <property type="entry name" value="WalR-like"/>
</dbReference>
<evidence type="ECO:0000313" key="7">
    <source>
        <dbReference type="Proteomes" id="UP000035170"/>
    </source>
</evidence>
<dbReference type="PANTHER" id="PTHR43214">
    <property type="entry name" value="TWO-COMPONENT RESPONSE REGULATOR"/>
    <property type="match status" value="1"/>
</dbReference>
<dbReference type="InterPro" id="IPR001789">
    <property type="entry name" value="Sig_transdc_resp-reg_receiver"/>
</dbReference>
<feature type="domain" description="Response regulatory" evidence="5">
    <location>
        <begin position="3"/>
        <end position="119"/>
    </location>
</feature>
<feature type="modified residue" description="4-aspartylphosphate" evidence="3">
    <location>
        <position position="54"/>
    </location>
</feature>
<dbReference type="RefSeq" id="WP_047785153.1">
    <property type="nucleotide sequence ID" value="NZ_JZWI01000015.1"/>
</dbReference>
<evidence type="ECO:0000256" key="2">
    <source>
        <dbReference type="ARBA" id="ARBA00023125"/>
    </source>
</evidence>
<keyword evidence="7" id="KW-1185">Reference proteome</keyword>
<dbReference type="InterPro" id="IPR000792">
    <property type="entry name" value="Tscrpt_reg_LuxR_C"/>
</dbReference>
<organism evidence="6 7">
    <name type="scientific">Variovorax paradoxus</name>
    <dbReference type="NCBI Taxonomy" id="34073"/>
    <lineage>
        <taxon>Bacteria</taxon>
        <taxon>Pseudomonadati</taxon>
        <taxon>Pseudomonadota</taxon>
        <taxon>Betaproteobacteria</taxon>
        <taxon>Burkholderiales</taxon>
        <taxon>Comamonadaceae</taxon>
        <taxon>Variovorax</taxon>
    </lineage>
</organism>
<evidence type="ECO:0000313" key="6">
    <source>
        <dbReference type="EMBL" id="KLN55697.1"/>
    </source>
</evidence>
<dbReference type="GO" id="GO:0003677">
    <property type="term" value="F:DNA binding"/>
    <property type="evidence" value="ECO:0007669"/>
    <property type="project" value="UniProtKB-KW"/>
</dbReference>
<dbReference type="InterPro" id="IPR058245">
    <property type="entry name" value="NreC/VraR/RcsB-like_REC"/>
</dbReference>
<name>A0A0H2M4F9_VARPD</name>
<dbReference type="Pfam" id="PF00196">
    <property type="entry name" value="GerE"/>
    <property type="match status" value="1"/>
</dbReference>
<dbReference type="GO" id="GO:0000160">
    <property type="term" value="P:phosphorelay signal transduction system"/>
    <property type="evidence" value="ECO:0007669"/>
    <property type="project" value="InterPro"/>
</dbReference>
<reference evidence="6 7" key="1">
    <citation type="submission" date="2015-03" db="EMBL/GenBank/DDBJ databases">
        <title>Genome sequence of Variovorax paradoxus TBEA6.</title>
        <authorList>
            <person name="Poehlein A."/>
            <person name="Schuldes J."/>
            <person name="Wuebbeler J.H."/>
            <person name="Hiessl S."/>
            <person name="Steinbuechel A."/>
            <person name="Daniel R."/>
        </authorList>
    </citation>
    <scope>NUCLEOTIDE SEQUENCE [LARGE SCALE GENOMIC DNA]</scope>
    <source>
        <strain evidence="6 7">TBEA6</strain>
    </source>
</reference>
<dbReference type="PROSITE" id="PS50043">
    <property type="entry name" value="HTH_LUXR_2"/>
    <property type="match status" value="1"/>
</dbReference>
<dbReference type="SUPFAM" id="SSF52172">
    <property type="entry name" value="CheY-like"/>
    <property type="match status" value="1"/>
</dbReference>
<evidence type="ECO:0000256" key="3">
    <source>
        <dbReference type="PROSITE-ProRule" id="PRU00169"/>
    </source>
</evidence>
<dbReference type="PRINTS" id="PR00038">
    <property type="entry name" value="HTHLUXR"/>
</dbReference>
<gene>
    <name evidence="6" type="primary">uvrY3</name>
    <name evidence="6" type="ORF">VPARA_30630</name>
</gene>
<evidence type="ECO:0000259" key="4">
    <source>
        <dbReference type="PROSITE" id="PS50043"/>
    </source>
</evidence>
<dbReference type="Proteomes" id="UP000035170">
    <property type="component" value="Unassembled WGS sequence"/>
</dbReference>